<dbReference type="Gene3D" id="3.40.390.30">
    <property type="entry name" value="Metalloproteases ('zincins'), catalytic domain"/>
    <property type="match status" value="1"/>
</dbReference>
<dbReference type="GO" id="GO:0006364">
    <property type="term" value="P:rRNA processing"/>
    <property type="evidence" value="ECO:0007669"/>
    <property type="project" value="UniProtKB-UniRule"/>
</dbReference>
<dbReference type="AlphaFoldDB" id="A0A1H7K5Q2"/>
<dbReference type="EMBL" id="FOBB01000001">
    <property type="protein sequence ID" value="SEK81267.1"/>
    <property type="molecule type" value="Genomic_DNA"/>
</dbReference>
<feature type="binding site" evidence="7">
    <location>
        <position position="112"/>
    </location>
    <ligand>
        <name>Zn(2+)</name>
        <dbReference type="ChEBI" id="CHEBI:29105"/>
        <note>catalytic</note>
    </ligand>
</feature>
<evidence type="ECO:0000256" key="7">
    <source>
        <dbReference type="HAMAP-Rule" id="MF_00009"/>
    </source>
</evidence>
<dbReference type="STRING" id="573321.SAMN04488505_101934"/>
<dbReference type="HAMAP" id="MF_00009">
    <property type="entry name" value="Endoribonucl_YbeY"/>
    <property type="match status" value="1"/>
</dbReference>
<keyword evidence="5 7" id="KW-0378">Hydrolase</keyword>
<dbReference type="InterPro" id="IPR002036">
    <property type="entry name" value="YbeY"/>
</dbReference>
<dbReference type="GO" id="GO:0004222">
    <property type="term" value="F:metalloendopeptidase activity"/>
    <property type="evidence" value="ECO:0007669"/>
    <property type="project" value="InterPro"/>
</dbReference>
<reference evidence="8 9" key="1">
    <citation type="submission" date="2016-10" db="EMBL/GenBank/DDBJ databases">
        <authorList>
            <person name="de Groot N.N."/>
        </authorList>
    </citation>
    <scope>NUCLEOTIDE SEQUENCE [LARGE SCALE GENOMIC DNA]</scope>
    <source>
        <strain evidence="8 9">DSM 21039</strain>
    </source>
</reference>
<dbReference type="OrthoDB" id="9811984at2"/>
<dbReference type="SUPFAM" id="SSF55486">
    <property type="entry name" value="Metalloproteases ('zincins'), catalytic domain"/>
    <property type="match status" value="1"/>
</dbReference>
<accession>A0A1H7K5Q2</accession>
<protein>
    <recommendedName>
        <fullName evidence="7">Endoribonuclease YbeY</fullName>
        <ecNumber evidence="7">3.1.-.-</ecNumber>
    </recommendedName>
</protein>
<dbReference type="GO" id="GO:0004521">
    <property type="term" value="F:RNA endonuclease activity"/>
    <property type="evidence" value="ECO:0007669"/>
    <property type="project" value="UniProtKB-UniRule"/>
</dbReference>
<dbReference type="InterPro" id="IPR023091">
    <property type="entry name" value="MetalPrtase_cat_dom_sf_prd"/>
</dbReference>
<evidence type="ECO:0000256" key="2">
    <source>
        <dbReference type="ARBA" id="ARBA00022722"/>
    </source>
</evidence>
<feature type="binding site" evidence="7">
    <location>
        <position position="118"/>
    </location>
    <ligand>
        <name>Zn(2+)</name>
        <dbReference type="ChEBI" id="CHEBI:29105"/>
        <note>catalytic</note>
    </ligand>
</feature>
<comment type="subcellular location">
    <subcellularLocation>
        <location evidence="7">Cytoplasm</location>
    </subcellularLocation>
</comment>
<comment type="cofactor">
    <cofactor evidence="7">
        <name>Zn(2+)</name>
        <dbReference type="ChEBI" id="CHEBI:29105"/>
    </cofactor>
    <text evidence="7">Binds 1 zinc ion.</text>
</comment>
<keyword evidence="4 7" id="KW-0255">Endonuclease</keyword>
<dbReference type="Proteomes" id="UP000198984">
    <property type="component" value="Unassembled WGS sequence"/>
</dbReference>
<evidence type="ECO:0000256" key="1">
    <source>
        <dbReference type="ARBA" id="ARBA00010875"/>
    </source>
</evidence>
<dbReference type="EC" id="3.1.-.-" evidence="7"/>
<keyword evidence="7" id="KW-0698">rRNA processing</keyword>
<keyword evidence="7" id="KW-0963">Cytoplasm</keyword>
<dbReference type="PANTHER" id="PTHR46986">
    <property type="entry name" value="ENDORIBONUCLEASE YBEY, CHLOROPLASTIC"/>
    <property type="match status" value="1"/>
</dbReference>
<dbReference type="GO" id="GO:0005737">
    <property type="term" value="C:cytoplasm"/>
    <property type="evidence" value="ECO:0007669"/>
    <property type="project" value="UniProtKB-SubCell"/>
</dbReference>
<evidence type="ECO:0000256" key="3">
    <source>
        <dbReference type="ARBA" id="ARBA00022723"/>
    </source>
</evidence>
<dbReference type="RefSeq" id="WP_089906951.1">
    <property type="nucleotide sequence ID" value="NZ_FOBB01000001.1"/>
</dbReference>
<organism evidence="8 9">
    <name type="scientific">Chitinophaga rupis</name>
    <dbReference type="NCBI Taxonomy" id="573321"/>
    <lineage>
        <taxon>Bacteria</taxon>
        <taxon>Pseudomonadati</taxon>
        <taxon>Bacteroidota</taxon>
        <taxon>Chitinophagia</taxon>
        <taxon>Chitinophagales</taxon>
        <taxon>Chitinophagaceae</taxon>
        <taxon>Chitinophaga</taxon>
    </lineage>
</organism>
<keyword evidence="3 7" id="KW-0479">Metal-binding</keyword>
<gene>
    <name evidence="7" type="primary">ybeY</name>
    <name evidence="8" type="ORF">SAMN04488505_101934</name>
</gene>
<evidence type="ECO:0000256" key="4">
    <source>
        <dbReference type="ARBA" id="ARBA00022759"/>
    </source>
</evidence>
<keyword evidence="6 7" id="KW-0862">Zinc</keyword>
<dbReference type="GO" id="GO:0008270">
    <property type="term" value="F:zinc ion binding"/>
    <property type="evidence" value="ECO:0007669"/>
    <property type="project" value="UniProtKB-UniRule"/>
</dbReference>
<sequence length="141" mass="16499">MAIHFDAHEVSVAIKQKTRLKTFLKSIFEREGQKLKELQYVFCSDAYLLEMNQQFLQHDTYTDIITFEMSEVPGETVGEIYISIDRVRDNAAKFKVSEEQELHRVIFHGALHLCGYKDKTKKDAALMREKEDECLKLYFVG</sequence>
<evidence type="ECO:0000313" key="8">
    <source>
        <dbReference type="EMBL" id="SEK81267.1"/>
    </source>
</evidence>
<evidence type="ECO:0000313" key="9">
    <source>
        <dbReference type="Proteomes" id="UP000198984"/>
    </source>
</evidence>
<comment type="function">
    <text evidence="7">Single strand-specific metallo-endoribonuclease involved in late-stage 70S ribosome quality control and in maturation of the 3' terminus of the 16S rRNA.</text>
</comment>
<dbReference type="Pfam" id="PF02130">
    <property type="entry name" value="YbeY"/>
    <property type="match status" value="1"/>
</dbReference>
<dbReference type="NCBIfam" id="TIGR00043">
    <property type="entry name" value="rRNA maturation RNase YbeY"/>
    <property type="match status" value="1"/>
</dbReference>
<feature type="binding site" evidence="7">
    <location>
        <position position="108"/>
    </location>
    <ligand>
        <name>Zn(2+)</name>
        <dbReference type="ChEBI" id="CHEBI:29105"/>
        <note>catalytic</note>
    </ligand>
</feature>
<comment type="similarity">
    <text evidence="1 7">Belongs to the endoribonuclease YbeY family.</text>
</comment>
<proteinExistence type="inferred from homology"/>
<name>A0A1H7K5Q2_9BACT</name>
<keyword evidence="7" id="KW-0690">Ribosome biogenesis</keyword>
<evidence type="ECO:0000256" key="5">
    <source>
        <dbReference type="ARBA" id="ARBA00022801"/>
    </source>
</evidence>
<evidence type="ECO:0000256" key="6">
    <source>
        <dbReference type="ARBA" id="ARBA00022833"/>
    </source>
</evidence>
<keyword evidence="2 7" id="KW-0540">Nuclease</keyword>
<keyword evidence="9" id="KW-1185">Reference proteome</keyword>
<dbReference type="PANTHER" id="PTHR46986:SF1">
    <property type="entry name" value="ENDORIBONUCLEASE YBEY, CHLOROPLASTIC"/>
    <property type="match status" value="1"/>
</dbReference>